<gene>
    <name evidence="1" type="ORF">HNO88_004396</name>
</gene>
<reference evidence="1 2" key="1">
    <citation type="submission" date="2020-08" db="EMBL/GenBank/DDBJ databases">
        <title>Functional genomics of gut bacteria from endangered species of beetles.</title>
        <authorList>
            <person name="Carlos-Shanley C."/>
        </authorList>
    </citation>
    <scope>NUCLEOTIDE SEQUENCE [LARGE SCALE GENOMIC DNA]</scope>
    <source>
        <strain evidence="1 2">S00245</strain>
    </source>
</reference>
<dbReference type="AlphaFoldDB" id="A0A7W7KFD4"/>
<evidence type="ECO:0000313" key="1">
    <source>
        <dbReference type="EMBL" id="MBB4861048.1"/>
    </source>
</evidence>
<evidence type="ECO:0000313" key="2">
    <source>
        <dbReference type="Proteomes" id="UP000555448"/>
    </source>
</evidence>
<comment type="caution">
    <text evidence="1">The sequence shown here is derived from an EMBL/GenBank/DDBJ whole genome shotgun (WGS) entry which is preliminary data.</text>
</comment>
<keyword evidence="2" id="KW-1185">Reference proteome</keyword>
<protein>
    <submittedName>
        <fullName evidence="1">Uncharacterized protein</fullName>
    </submittedName>
</protein>
<accession>A0A7W7KFD4</accession>
<sequence length="95" mass="10608">MNDEVEISAATGMNAHRNSGTMEWIEFHGVGDQDARSGRQVWLILPCATLQMPDSRLPTRRRTERARNNGCNIVMLEGGLFLTRAVKPRQVEQGG</sequence>
<dbReference type="Proteomes" id="UP000555448">
    <property type="component" value="Unassembled WGS sequence"/>
</dbReference>
<proteinExistence type="predicted"/>
<organism evidence="1 2">
    <name type="scientific">Novosphingobium chloroacetimidivorans</name>
    <dbReference type="NCBI Taxonomy" id="1428314"/>
    <lineage>
        <taxon>Bacteria</taxon>
        <taxon>Pseudomonadati</taxon>
        <taxon>Pseudomonadota</taxon>
        <taxon>Alphaproteobacteria</taxon>
        <taxon>Sphingomonadales</taxon>
        <taxon>Sphingomonadaceae</taxon>
        <taxon>Novosphingobium</taxon>
    </lineage>
</organism>
<dbReference type="EMBL" id="JACHLR010000048">
    <property type="protein sequence ID" value="MBB4861048.1"/>
    <property type="molecule type" value="Genomic_DNA"/>
</dbReference>
<name>A0A7W7KFD4_9SPHN</name>
<dbReference type="RefSeq" id="WP_184250731.1">
    <property type="nucleotide sequence ID" value="NZ_JACHLR010000048.1"/>
</dbReference>